<comment type="caution">
    <text evidence="2">The sequence shown here is derived from an EMBL/GenBank/DDBJ whole genome shotgun (WGS) entry which is preliminary data.</text>
</comment>
<evidence type="ECO:0000313" key="3">
    <source>
        <dbReference type="Proteomes" id="UP001294412"/>
    </source>
</evidence>
<dbReference type="Pfam" id="PF03576">
    <property type="entry name" value="Peptidase_S58"/>
    <property type="match status" value="1"/>
</dbReference>
<gene>
    <name evidence="2" type="ORF">U0C82_04420</name>
</gene>
<dbReference type="InterPro" id="IPR016117">
    <property type="entry name" value="ArgJ-like_dom_sf"/>
</dbReference>
<name>A0ABU5HZ85_9HYPH</name>
<evidence type="ECO:0000256" key="1">
    <source>
        <dbReference type="ARBA" id="ARBA00007068"/>
    </source>
</evidence>
<dbReference type="SUPFAM" id="SSF56266">
    <property type="entry name" value="DmpA/ArgJ-like"/>
    <property type="match status" value="1"/>
</dbReference>
<sequence length="330" mass="33258">MSENTPLWRAGARNDITDVEGLAVGNAQDRELASGTTVVLFDAPATASVSILGGAPGTRETDLLGPENLVGGVDALVLSGGSAFGLDAPGGVQAHLREEGRGFAVGTARVPIVPGAILFDLLNGGDKGWGRYPPYRELGYAAATGASKDPVVCGRSGSGYGAMTARMRGGLGTASCVLASGVTIAALVAVNAAGSATIGSGPHFWAAPFEIDGEFGGRGLPCPLPRDAASPFSKLHVSAGGNTTIGILATDATLDKPALKRLAVAGQDGYAKAIWPSHTDFDGDLVFAAATARRAVPADAVSRIELMAAGAAVMARAVARGVFEANRDHP</sequence>
<dbReference type="Gene3D" id="3.60.70.12">
    <property type="entry name" value="L-amino peptidase D-ALA esterase/amidase"/>
    <property type="match status" value="1"/>
</dbReference>
<organism evidence="2 3">
    <name type="scientific">Fulvimarina uroteuthidis</name>
    <dbReference type="NCBI Taxonomy" id="3098149"/>
    <lineage>
        <taxon>Bacteria</taxon>
        <taxon>Pseudomonadati</taxon>
        <taxon>Pseudomonadota</taxon>
        <taxon>Alphaproteobacteria</taxon>
        <taxon>Hyphomicrobiales</taxon>
        <taxon>Aurantimonadaceae</taxon>
        <taxon>Fulvimarina</taxon>
    </lineage>
</organism>
<comment type="similarity">
    <text evidence="1">Belongs to the peptidase S58 family.</text>
</comment>
<dbReference type="Proteomes" id="UP001294412">
    <property type="component" value="Unassembled WGS sequence"/>
</dbReference>
<dbReference type="EMBL" id="JAXLPB010000001">
    <property type="protein sequence ID" value="MDY8108397.1"/>
    <property type="molecule type" value="Genomic_DNA"/>
</dbReference>
<keyword evidence="3" id="KW-1185">Reference proteome</keyword>
<reference evidence="2 3" key="1">
    <citation type="submission" date="2023-12" db="EMBL/GenBank/DDBJ databases">
        <title>Description of Novel Strain Fulvimarina sp. 2208YS6-2-32 isolated from Uroteuthis (Photololigo) edulis.</title>
        <authorList>
            <person name="Park J.-S."/>
        </authorList>
    </citation>
    <scope>NUCLEOTIDE SEQUENCE [LARGE SCALE GENOMIC DNA]</scope>
    <source>
        <strain evidence="2 3">2208YS6-2-32</strain>
    </source>
</reference>
<protein>
    <submittedName>
        <fullName evidence="2">P1 family peptidase</fullName>
    </submittedName>
</protein>
<dbReference type="PANTHER" id="PTHR36512:SF3">
    <property type="entry name" value="BLR5678 PROTEIN"/>
    <property type="match status" value="1"/>
</dbReference>
<proteinExistence type="inferred from homology"/>
<dbReference type="InterPro" id="IPR005321">
    <property type="entry name" value="Peptidase_S58_DmpA"/>
</dbReference>
<evidence type="ECO:0000313" key="2">
    <source>
        <dbReference type="EMBL" id="MDY8108397.1"/>
    </source>
</evidence>
<dbReference type="RefSeq" id="WP_322185842.1">
    <property type="nucleotide sequence ID" value="NZ_JAXLPB010000001.1"/>
</dbReference>
<dbReference type="CDD" id="cd02252">
    <property type="entry name" value="nylC_like"/>
    <property type="match status" value="1"/>
</dbReference>
<accession>A0ABU5HZ85</accession>
<dbReference type="PANTHER" id="PTHR36512">
    <property type="entry name" value="D-AMINOPEPTIDASE"/>
    <property type="match status" value="1"/>
</dbReference>